<keyword evidence="2" id="KW-0802">TPR repeat</keyword>
<dbReference type="InterPro" id="IPR001054">
    <property type="entry name" value="A/G_cyclase"/>
</dbReference>
<dbReference type="Gene3D" id="3.40.50.10070">
    <property type="entry name" value="TolB, N-terminal domain"/>
    <property type="match status" value="1"/>
</dbReference>
<dbReference type="Proteomes" id="UP000237655">
    <property type="component" value="Chromosome"/>
</dbReference>
<organism evidence="3 4">
    <name type="scientific">Pukyongiella litopenaei</name>
    <dbReference type="NCBI Taxonomy" id="2605946"/>
    <lineage>
        <taxon>Bacteria</taxon>
        <taxon>Pseudomonadati</taxon>
        <taxon>Pseudomonadota</taxon>
        <taxon>Alphaproteobacteria</taxon>
        <taxon>Rhodobacterales</taxon>
        <taxon>Paracoccaceae</taxon>
        <taxon>Pukyongiella</taxon>
    </lineage>
</organism>
<dbReference type="AlphaFoldDB" id="A0A2S0MSI3"/>
<evidence type="ECO:0000256" key="2">
    <source>
        <dbReference type="ARBA" id="ARBA00022803"/>
    </source>
</evidence>
<evidence type="ECO:0000313" key="3">
    <source>
        <dbReference type="EMBL" id="AVO38643.1"/>
    </source>
</evidence>
<dbReference type="EMBL" id="CP027665">
    <property type="protein sequence ID" value="AVO38643.1"/>
    <property type="molecule type" value="Genomic_DNA"/>
</dbReference>
<sequence length="598" mass="66159">MNSNGHDPPVLETSEGGQSLTSRIAAVAFADVADYSRHMADDSVGTIRRWAALREDILLHELRKAGGRYVSSAGDAMLTEFTSATSAVNWAVAVQTRLRDRPASDRDLQLRIGINIDDVVDDGDTLQSDGVVIAARIHQIAAPGEIVVTQMVRDIVRGRMPVTFRDRGAPLLKNIKRTLRIYTVETRDGDEQLTRPHASWTSRPTIAVLPFHDPSGPDDDRYFGEGITEDIITGLSRSRAMFVVARNSTLHIAQNGKGYRAIASELGVRYLLTGSIRRAANRLRIHAELVEADHSRALWASNFDGADADLFDFQDRIVSGIVSEIEPQVIETEIANLGNRPTDSLDAYDCVLRAMSGIYTGERAGYASALNMLDRAITLDPAYAQAHANLAWTLNFWITDRHSTDPATDRDRAIRHARKAVNLDPDDAFSLAIRAHILSLHEGHPHEALDLLEDALRQNSNLPLAWALSAVSLCYIGDAEEARDRLLNVWRLSPFDPMNYFFWSAAGLAELVAGDYAEASRYLSKAHLAKPNFVAALRLLSVAQALDGEIERARATARDYLHLDPDFSISQFMSLYPVEQTEHRERLILGLSQSGLPK</sequence>
<keyword evidence="1" id="KW-0677">Repeat</keyword>
<dbReference type="SUPFAM" id="SSF55073">
    <property type="entry name" value="Nucleotide cyclase"/>
    <property type="match status" value="1"/>
</dbReference>
<dbReference type="GO" id="GO:0035556">
    <property type="term" value="P:intracellular signal transduction"/>
    <property type="evidence" value="ECO:0007669"/>
    <property type="project" value="InterPro"/>
</dbReference>
<keyword evidence="4" id="KW-1185">Reference proteome</keyword>
<dbReference type="GO" id="GO:0004016">
    <property type="term" value="F:adenylate cyclase activity"/>
    <property type="evidence" value="ECO:0007669"/>
    <property type="project" value="UniProtKB-ARBA"/>
</dbReference>
<name>A0A2S0MSI3_9RHOB</name>
<dbReference type="Gene3D" id="1.25.40.10">
    <property type="entry name" value="Tetratricopeptide repeat domain"/>
    <property type="match status" value="1"/>
</dbReference>
<dbReference type="InterPro" id="IPR050498">
    <property type="entry name" value="Ycf3"/>
</dbReference>
<proteinExistence type="predicted"/>
<dbReference type="RefSeq" id="WP_106472954.1">
    <property type="nucleotide sequence ID" value="NZ_CP027665.1"/>
</dbReference>
<protein>
    <submittedName>
        <fullName evidence="3">Tetratricopeptide repeat protein</fullName>
    </submittedName>
</protein>
<dbReference type="Gene3D" id="3.30.70.1230">
    <property type="entry name" value="Nucleotide cyclase"/>
    <property type="match status" value="1"/>
</dbReference>
<accession>A0A2S0MSI3</accession>
<reference evidence="4" key="1">
    <citation type="submission" date="2018-03" db="EMBL/GenBank/DDBJ databases">
        <title>Genomic analysis of the strain SH-1 isolated from shrimp intestine.</title>
        <authorList>
            <person name="Kim Y.-S."/>
            <person name="Kim S.-E."/>
            <person name="Kim K.-H."/>
        </authorList>
    </citation>
    <scope>NUCLEOTIDE SEQUENCE [LARGE SCALE GENOMIC DNA]</scope>
    <source>
        <strain evidence="4">SH-1</strain>
    </source>
</reference>
<dbReference type="GO" id="GO:0009190">
    <property type="term" value="P:cyclic nucleotide biosynthetic process"/>
    <property type="evidence" value="ECO:0007669"/>
    <property type="project" value="InterPro"/>
</dbReference>
<dbReference type="CDD" id="cd07302">
    <property type="entry name" value="CHD"/>
    <property type="match status" value="1"/>
</dbReference>
<gene>
    <name evidence="3" type="ORF">C6Y53_13705</name>
</gene>
<dbReference type="SUPFAM" id="SSF48452">
    <property type="entry name" value="TPR-like"/>
    <property type="match status" value="1"/>
</dbReference>
<evidence type="ECO:0000313" key="4">
    <source>
        <dbReference type="Proteomes" id="UP000237655"/>
    </source>
</evidence>
<dbReference type="PANTHER" id="PTHR44858">
    <property type="entry name" value="TETRATRICOPEPTIDE REPEAT PROTEIN 6"/>
    <property type="match status" value="1"/>
</dbReference>
<dbReference type="PANTHER" id="PTHR44858:SF1">
    <property type="entry name" value="UDP-N-ACETYLGLUCOSAMINE--PEPTIDE N-ACETYLGLUCOSAMINYLTRANSFERASE SPINDLY-RELATED"/>
    <property type="match status" value="1"/>
</dbReference>
<dbReference type="KEGG" id="thas:C6Y53_13705"/>
<dbReference type="InterPro" id="IPR029787">
    <property type="entry name" value="Nucleotide_cyclase"/>
</dbReference>
<evidence type="ECO:0000256" key="1">
    <source>
        <dbReference type="ARBA" id="ARBA00022737"/>
    </source>
</evidence>
<dbReference type="InterPro" id="IPR011990">
    <property type="entry name" value="TPR-like_helical_dom_sf"/>
</dbReference>